<keyword evidence="4" id="KW-0418">Kinase</keyword>
<feature type="transmembrane region" description="Helical" evidence="2">
    <location>
        <begin position="12"/>
        <end position="32"/>
    </location>
</feature>
<sequence length="1050" mass="118466">MYTLLKIYGHIWLPATIFSLALLFYGAICVLVEKTVLPPLVQMLVFVMLVLFVTLRGAQIPIAFFGQYFTQDAYNPLQNMLLVVALWGTLYTNGELTIRGIVCICYNAALCIFERCFLGDKFRQFMLDKMIVDCMRVLVSGDSISFDESNSANRGLRVRLFSRVKNIFRRKSTGPIALPADDAPLELGSGSEAVFDTRDPRNSTVASPRITSSALTENILHWSRLSKSRRHTLWMTTVSSDARHDIVRKAMRIFSSTELSDKPYNVFSIDLTDSKSVYWPIIHGFASASAEYRKEIGQDPPPIVARNFSGFYFNIPRAKESTKTWSYYDDDEELVQNLLVQPIISIYKQQRRKNEGSNSDIESAEPVEVTRTVLLLHGVRSTEQAQDIWSIADILRDKLGTRYPGLGLVIVSTPRFLRHVAELHRSMLECICTMFISDTESVLYSGITPPCPVLHENIFQLLVHCVHRVGGPEAEKVWPKVLEISQSSHEVAAEASLSTAGIFSRLYQASKDRQRILECLPEMSAKTRAQIPKKIKQDNIKIAGVLLPLFDSNSYKKDIADVPREHASAALEMTHSILDTGLPEDDMISDEPQFLQRAQRLMNFLAAHLGMLPVELSFSKVTLLSDYPVAHGGFANIYHGKYTDSDGQAKEVALKVLKIFEDQSEERRRILNAKFFREALAWHYLNHRNIVRFLGVESTIFPSPFRAMVSPWMPQGSVLKYMAKHSPSSPYAIELLRDTIKGLRYLHRQRIVHGDLCGRNILIDENGRARLTDFGLSAFAESDTTRKTSAQSGSTRWMSPELIVPPSDGHFRRTFASDIWAFGCVCCEIWSEGVEPFSQFAQETVLIIAFSGSGANMPQRRPYQTRPSDKEGVLMPERLWEFVQMCWEVEPSERPTAEVIADVLSELKHVSEAEHAGDQVPEMGIASGSGTTRTSSIASAEEFEAEQHSSPSLKMDKGKQVRFEEEYAVVRFGPLTMDTDAEEAFFIIFESLAEIVPRGALAEPRLIYAFDSNNLQLHFRSPMEANNFCMTWTVHRFEPYLQCGAAIVDP</sequence>
<dbReference type="AlphaFoldDB" id="A0AAW0BZY9"/>
<keyword evidence="4" id="KW-0808">Transferase</keyword>
<dbReference type="PANTHER" id="PTHR44329:SF214">
    <property type="entry name" value="PROTEIN KINASE DOMAIN-CONTAINING PROTEIN"/>
    <property type="match status" value="1"/>
</dbReference>
<gene>
    <name evidence="4" type="ORF">R3P38DRAFT_2918820</name>
</gene>
<feature type="transmembrane region" description="Helical" evidence="2">
    <location>
        <begin position="44"/>
        <end position="69"/>
    </location>
</feature>
<comment type="caution">
    <text evidence="4">The sequence shown here is derived from an EMBL/GenBank/DDBJ whole genome shotgun (WGS) entry which is preliminary data.</text>
</comment>
<accession>A0AAW0BZY9</accession>
<dbReference type="GO" id="GO:0004674">
    <property type="term" value="F:protein serine/threonine kinase activity"/>
    <property type="evidence" value="ECO:0007669"/>
    <property type="project" value="TreeGrafter"/>
</dbReference>
<feature type="region of interest" description="Disordered" evidence="1">
    <location>
        <begin position="915"/>
        <end position="957"/>
    </location>
</feature>
<organism evidence="4 5">
    <name type="scientific">Favolaschia claudopus</name>
    <dbReference type="NCBI Taxonomy" id="2862362"/>
    <lineage>
        <taxon>Eukaryota</taxon>
        <taxon>Fungi</taxon>
        <taxon>Dikarya</taxon>
        <taxon>Basidiomycota</taxon>
        <taxon>Agaricomycotina</taxon>
        <taxon>Agaricomycetes</taxon>
        <taxon>Agaricomycetidae</taxon>
        <taxon>Agaricales</taxon>
        <taxon>Marasmiineae</taxon>
        <taxon>Mycenaceae</taxon>
        <taxon>Favolaschia</taxon>
    </lineage>
</organism>
<dbReference type="Pfam" id="PF07714">
    <property type="entry name" value="PK_Tyr_Ser-Thr"/>
    <property type="match status" value="1"/>
</dbReference>
<protein>
    <submittedName>
        <fullName evidence="4">Serine/threonine-protein kinase STY8</fullName>
    </submittedName>
</protein>
<feature type="domain" description="Protein kinase" evidence="3">
    <location>
        <begin position="623"/>
        <end position="907"/>
    </location>
</feature>
<name>A0AAW0BZY9_9AGAR</name>
<dbReference type="PANTHER" id="PTHR44329">
    <property type="entry name" value="SERINE/THREONINE-PROTEIN KINASE TNNI3K-RELATED"/>
    <property type="match status" value="1"/>
</dbReference>
<evidence type="ECO:0000313" key="4">
    <source>
        <dbReference type="EMBL" id="KAK7032775.1"/>
    </source>
</evidence>
<dbReference type="InterPro" id="IPR011009">
    <property type="entry name" value="Kinase-like_dom_sf"/>
</dbReference>
<reference evidence="4 5" key="1">
    <citation type="journal article" date="2024" name="J Genomics">
        <title>Draft genome sequencing and assembly of Favolaschia claudopus CIRM-BRFM 2984 isolated from oak limbs.</title>
        <authorList>
            <person name="Navarro D."/>
            <person name="Drula E."/>
            <person name="Chaduli D."/>
            <person name="Cazenave R."/>
            <person name="Ahrendt S."/>
            <person name="Wang J."/>
            <person name="Lipzen A."/>
            <person name="Daum C."/>
            <person name="Barry K."/>
            <person name="Grigoriev I.V."/>
            <person name="Favel A."/>
            <person name="Rosso M.N."/>
            <person name="Martin F."/>
        </authorList>
    </citation>
    <scope>NUCLEOTIDE SEQUENCE [LARGE SCALE GENOMIC DNA]</scope>
    <source>
        <strain evidence="4 5">CIRM-BRFM 2984</strain>
    </source>
</reference>
<keyword evidence="2" id="KW-1133">Transmembrane helix</keyword>
<keyword evidence="2" id="KW-0812">Transmembrane</keyword>
<dbReference type="InterPro" id="IPR000719">
    <property type="entry name" value="Prot_kinase_dom"/>
</dbReference>
<proteinExistence type="predicted"/>
<dbReference type="GO" id="GO:0005524">
    <property type="term" value="F:ATP binding"/>
    <property type="evidence" value="ECO:0007669"/>
    <property type="project" value="InterPro"/>
</dbReference>
<dbReference type="InterPro" id="IPR001245">
    <property type="entry name" value="Ser-Thr/Tyr_kinase_cat_dom"/>
</dbReference>
<evidence type="ECO:0000259" key="3">
    <source>
        <dbReference type="PROSITE" id="PS50011"/>
    </source>
</evidence>
<dbReference type="PROSITE" id="PS50011">
    <property type="entry name" value="PROTEIN_KINASE_DOM"/>
    <property type="match status" value="1"/>
</dbReference>
<keyword evidence="5" id="KW-1185">Reference proteome</keyword>
<dbReference type="PROSITE" id="PS00109">
    <property type="entry name" value="PROTEIN_KINASE_TYR"/>
    <property type="match status" value="1"/>
</dbReference>
<dbReference type="InterPro" id="IPR051681">
    <property type="entry name" value="Ser/Thr_Kinases-Pseudokinases"/>
</dbReference>
<evidence type="ECO:0000256" key="1">
    <source>
        <dbReference type="SAM" id="MobiDB-lite"/>
    </source>
</evidence>
<dbReference type="EMBL" id="JAWWNJ010000023">
    <property type="protein sequence ID" value="KAK7032775.1"/>
    <property type="molecule type" value="Genomic_DNA"/>
</dbReference>
<evidence type="ECO:0000256" key="2">
    <source>
        <dbReference type="SAM" id="Phobius"/>
    </source>
</evidence>
<dbReference type="Proteomes" id="UP001362999">
    <property type="component" value="Unassembled WGS sequence"/>
</dbReference>
<evidence type="ECO:0000313" key="5">
    <source>
        <dbReference type="Proteomes" id="UP001362999"/>
    </source>
</evidence>
<dbReference type="PRINTS" id="PR00109">
    <property type="entry name" value="TYRKINASE"/>
</dbReference>
<keyword evidence="2" id="KW-0472">Membrane</keyword>
<dbReference type="SUPFAM" id="SSF56112">
    <property type="entry name" value="Protein kinase-like (PK-like)"/>
    <property type="match status" value="1"/>
</dbReference>
<dbReference type="Gene3D" id="1.10.510.10">
    <property type="entry name" value="Transferase(Phosphotransferase) domain 1"/>
    <property type="match status" value="1"/>
</dbReference>
<dbReference type="InterPro" id="IPR008266">
    <property type="entry name" value="Tyr_kinase_AS"/>
</dbReference>